<gene>
    <name evidence="3" type="ORF">CXB51_003802</name>
</gene>
<feature type="domain" description="Glycerol-3-phosphate dehydrogenase NAD-dependent N-terminal" evidence="2">
    <location>
        <begin position="49"/>
        <end position="86"/>
    </location>
</feature>
<dbReference type="OrthoDB" id="10263760at2759"/>
<dbReference type="Proteomes" id="UP000701853">
    <property type="component" value="Chromosome 2"/>
</dbReference>
<dbReference type="PANTHER" id="PTHR11728:SF8">
    <property type="entry name" value="GLYCEROL-3-PHOSPHATE DEHYDROGENASE [NAD(+)]-RELATED"/>
    <property type="match status" value="1"/>
</dbReference>
<evidence type="ECO:0000256" key="1">
    <source>
        <dbReference type="ARBA" id="ARBA00023027"/>
    </source>
</evidence>
<reference evidence="3 4" key="1">
    <citation type="journal article" date="2021" name="bioRxiv">
        <title>The Gossypium anomalum genome as a resource for cotton improvement and evolutionary analysis of hybrid incompatibility.</title>
        <authorList>
            <person name="Grover C.E."/>
            <person name="Yuan D."/>
            <person name="Arick M.A."/>
            <person name="Miller E.R."/>
            <person name="Hu G."/>
            <person name="Peterson D.G."/>
            <person name="Wendel J.F."/>
            <person name="Udall J.A."/>
        </authorList>
    </citation>
    <scope>NUCLEOTIDE SEQUENCE [LARGE SCALE GENOMIC DNA]</scope>
    <source>
        <strain evidence="3">JFW-Udall</strain>
        <tissue evidence="3">Leaf</tissue>
    </source>
</reference>
<evidence type="ECO:0000313" key="3">
    <source>
        <dbReference type="EMBL" id="KAG8501505.1"/>
    </source>
</evidence>
<proteinExistence type="predicted"/>
<dbReference type="AlphaFoldDB" id="A0A8J5ZPR9"/>
<organism evidence="3 4">
    <name type="scientific">Gossypium anomalum</name>
    <dbReference type="NCBI Taxonomy" id="47600"/>
    <lineage>
        <taxon>Eukaryota</taxon>
        <taxon>Viridiplantae</taxon>
        <taxon>Streptophyta</taxon>
        <taxon>Embryophyta</taxon>
        <taxon>Tracheophyta</taxon>
        <taxon>Spermatophyta</taxon>
        <taxon>Magnoliopsida</taxon>
        <taxon>eudicotyledons</taxon>
        <taxon>Gunneridae</taxon>
        <taxon>Pentapetalae</taxon>
        <taxon>rosids</taxon>
        <taxon>malvids</taxon>
        <taxon>Malvales</taxon>
        <taxon>Malvaceae</taxon>
        <taxon>Malvoideae</taxon>
        <taxon>Gossypium</taxon>
    </lineage>
</organism>
<protein>
    <recommendedName>
        <fullName evidence="2">Glycerol-3-phosphate dehydrogenase NAD-dependent N-terminal domain-containing protein</fullName>
    </recommendedName>
</protein>
<evidence type="ECO:0000259" key="2">
    <source>
        <dbReference type="Pfam" id="PF01210"/>
    </source>
</evidence>
<dbReference type="InterPro" id="IPR011128">
    <property type="entry name" value="G3P_DH_NAD-dep_N"/>
</dbReference>
<dbReference type="GO" id="GO:0046168">
    <property type="term" value="P:glycerol-3-phosphate catabolic process"/>
    <property type="evidence" value="ECO:0007669"/>
    <property type="project" value="InterPro"/>
</dbReference>
<accession>A0A8J5ZPR9</accession>
<dbReference type="GO" id="GO:0047952">
    <property type="term" value="F:glycerol-3-phosphate dehydrogenase [NAD(P)+] activity"/>
    <property type="evidence" value="ECO:0007669"/>
    <property type="project" value="TreeGrafter"/>
</dbReference>
<keyword evidence="4" id="KW-1185">Reference proteome</keyword>
<dbReference type="GO" id="GO:0051287">
    <property type="term" value="F:NAD binding"/>
    <property type="evidence" value="ECO:0007669"/>
    <property type="project" value="InterPro"/>
</dbReference>
<dbReference type="PANTHER" id="PTHR11728">
    <property type="entry name" value="GLYCEROL-3-PHOSPHATE DEHYDROGENASE"/>
    <property type="match status" value="1"/>
</dbReference>
<comment type="caution">
    <text evidence="3">The sequence shown here is derived from an EMBL/GenBank/DDBJ whole genome shotgun (WGS) entry which is preliminary data.</text>
</comment>
<keyword evidence="1" id="KW-0520">NAD</keyword>
<dbReference type="EMBL" id="JAHUZN010000002">
    <property type="protein sequence ID" value="KAG8501505.1"/>
    <property type="molecule type" value="Genomic_DNA"/>
</dbReference>
<dbReference type="Pfam" id="PF01210">
    <property type="entry name" value="NAD_Gly3P_dh_N"/>
    <property type="match status" value="1"/>
</dbReference>
<evidence type="ECO:0000313" key="4">
    <source>
        <dbReference type="Proteomes" id="UP000701853"/>
    </source>
</evidence>
<dbReference type="GO" id="GO:0005829">
    <property type="term" value="C:cytosol"/>
    <property type="evidence" value="ECO:0007669"/>
    <property type="project" value="TreeGrafter"/>
</dbReference>
<dbReference type="Gene3D" id="3.40.50.720">
    <property type="entry name" value="NAD(P)-binding Rossmann-like Domain"/>
    <property type="match status" value="1"/>
</dbReference>
<name>A0A8J5ZPR9_9ROSI</name>
<sequence length="163" mass="18423">MVLMIIELGLNQGFQLLAVAVGEVLLLNSLLSTLSTSAIFMVFEETLQNGEKLTDAINRTNENVKYLPGIKLGKNVIADPDLDNAVGRRKRKRKLPRHLLRMEEKDNLMSLRLRCCRARNYSLRHRGLLELFPLFATVHKICSGCLPPSAIVIYSEKKPRLPV</sequence>